<comment type="catalytic activity">
    <reaction evidence="3">
        <text>acetaldehyde + NAD(+) + CoA = acetyl-CoA + NADH + H(+)</text>
        <dbReference type="Rhea" id="RHEA:23288"/>
        <dbReference type="ChEBI" id="CHEBI:15343"/>
        <dbReference type="ChEBI" id="CHEBI:15378"/>
        <dbReference type="ChEBI" id="CHEBI:57287"/>
        <dbReference type="ChEBI" id="CHEBI:57288"/>
        <dbReference type="ChEBI" id="CHEBI:57540"/>
        <dbReference type="ChEBI" id="CHEBI:57945"/>
        <dbReference type="EC" id="1.2.1.10"/>
    </reaction>
</comment>
<name>A0ABU8MQX2_9PSEU</name>
<feature type="domain" description="Semialdehyde dehydrogenase NAD-binding" evidence="4">
    <location>
        <begin position="6"/>
        <end position="118"/>
    </location>
</feature>
<dbReference type="CDD" id="cd23933">
    <property type="entry name" value="ALDH_C"/>
    <property type="match status" value="1"/>
</dbReference>
<dbReference type="InterPro" id="IPR015426">
    <property type="entry name" value="Acetylaldehyde_DH_C"/>
</dbReference>
<dbReference type="GO" id="GO:0008774">
    <property type="term" value="F:acetaldehyde dehydrogenase (acetylating) activity"/>
    <property type="evidence" value="ECO:0007669"/>
    <property type="project" value="UniProtKB-EC"/>
</dbReference>
<protein>
    <recommendedName>
        <fullName evidence="3">Acetaldehyde dehydrogenase</fullName>
        <ecNumber evidence="3">1.2.1.10</ecNumber>
    </recommendedName>
    <alternativeName>
        <fullName evidence="3">Acetaldehyde dehydrogenase [acetylating]</fullName>
    </alternativeName>
</protein>
<comment type="caution">
    <text evidence="5">The sequence shown here is derived from an EMBL/GenBank/DDBJ whole genome shotgun (WGS) entry which is preliminary data.</text>
</comment>
<feature type="active site" description="Acyl-thioester intermediate" evidence="3">
    <location>
        <position position="126"/>
    </location>
</feature>
<evidence type="ECO:0000256" key="3">
    <source>
        <dbReference type="HAMAP-Rule" id="MF_01657"/>
    </source>
</evidence>
<evidence type="ECO:0000259" key="4">
    <source>
        <dbReference type="SMART" id="SM00859"/>
    </source>
</evidence>
<dbReference type="PIRSF" id="PIRSF015689">
    <property type="entry name" value="Actaldh_dh_actl"/>
    <property type="match status" value="1"/>
</dbReference>
<dbReference type="InterPro" id="IPR036291">
    <property type="entry name" value="NAD(P)-bd_dom_sf"/>
</dbReference>
<dbReference type="SMART" id="SM00859">
    <property type="entry name" value="Semialdhyde_dh"/>
    <property type="match status" value="1"/>
</dbReference>
<dbReference type="EC" id="1.2.1.10" evidence="3"/>
<dbReference type="Pfam" id="PF09290">
    <property type="entry name" value="AcetDehyd-dimer"/>
    <property type="match status" value="1"/>
</dbReference>
<evidence type="ECO:0000313" key="5">
    <source>
        <dbReference type="EMBL" id="MEJ2869331.1"/>
    </source>
</evidence>
<keyword evidence="3 5" id="KW-0560">Oxidoreductase</keyword>
<organism evidence="5 6">
    <name type="scientific">Actinomycetospora aurantiaca</name>
    <dbReference type="NCBI Taxonomy" id="3129233"/>
    <lineage>
        <taxon>Bacteria</taxon>
        <taxon>Bacillati</taxon>
        <taxon>Actinomycetota</taxon>
        <taxon>Actinomycetes</taxon>
        <taxon>Pseudonocardiales</taxon>
        <taxon>Pseudonocardiaceae</taxon>
        <taxon>Actinomycetospora</taxon>
    </lineage>
</organism>
<feature type="binding site" evidence="3">
    <location>
        <begin position="157"/>
        <end position="165"/>
    </location>
    <ligand>
        <name>NAD(+)</name>
        <dbReference type="ChEBI" id="CHEBI:57540"/>
    </ligand>
</feature>
<feature type="binding site" evidence="3">
    <location>
        <position position="280"/>
    </location>
    <ligand>
        <name>NAD(+)</name>
        <dbReference type="ChEBI" id="CHEBI:57540"/>
    </ligand>
</feature>
<dbReference type="SUPFAM" id="SSF55347">
    <property type="entry name" value="Glyceraldehyde-3-phosphate dehydrogenase-like, C-terminal domain"/>
    <property type="match status" value="1"/>
</dbReference>
<sequence>MSDTVPAAIVGPGNIGTDLLAKLARVPSIEVTAMVGVVESPGLDRARAAGIAASAEGVDWLLAQDPLPRIVFEATSATAHVANAPRYEAAGIRAVDLTPAHLGPMVCPAVNMPDHLDAPDVNMITCGGQATIPVVAAVSQVVDVPYAEIVASAASRSAGPGTRANIDEFTQTTARAVEEVGGAARGKAIIILNPVEPPMIMRDTVFCAIPGERYDDATTSAISASVHAMVARVQEYVPGYTLRADPQFDPPRPDWGGAGRVAVFLEVRGAGDFLPEYAGNLDIMTAAAARVGELIAHDLLTAGVAA</sequence>
<evidence type="ECO:0000256" key="2">
    <source>
        <dbReference type="ARBA" id="ARBA00023027"/>
    </source>
</evidence>
<keyword evidence="2 3" id="KW-0520">NAD</keyword>
<evidence type="ECO:0000256" key="1">
    <source>
        <dbReference type="ARBA" id="ARBA00009244"/>
    </source>
</evidence>
<dbReference type="Gene3D" id="3.40.50.720">
    <property type="entry name" value="NAD(P)-binding Rossmann-like Domain"/>
    <property type="match status" value="1"/>
</dbReference>
<keyword evidence="6" id="KW-1185">Reference proteome</keyword>
<dbReference type="NCBIfam" id="TIGR03215">
    <property type="entry name" value="ac_ald_DH_ac"/>
    <property type="match status" value="1"/>
</dbReference>
<dbReference type="NCBIfam" id="NF006157">
    <property type="entry name" value="PRK08300.1"/>
    <property type="match status" value="1"/>
</dbReference>
<dbReference type="EMBL" id="JBBEGN010000007">
    <property type="protein sequence ID" value="MEJ2869331.1"/>
    <property type="molecule type" value="Genomic_DNA"/>
</dbReference>
<dbReference type="Gene3D" id="3.30.360.10">
    <property type="entry name" value="Dihydrodipicolinate Reductase, domain 2"/>
    <property type="match status" value="1"/>
</dbReference>
<reference evidence="5 6" key="1">
    <citation type="submission" date="2024-03" db="EMBL/GenBank/DDBJ databases">
        <title>Actinomycetospora sp. OC33-EN08, a novel actinomycete isolated from wild orchid (Aerides multiflora).</title>
        <authorList>
            <person name="Suriyachadkun C."/>
        </authorList>
    </citation>
    <scope>NUCLEOTIDE SEQUENCE [LARGE SCALE GENOMIC DNA]</scope>
    <source>
        <strain evidence="5 6">OC33-EN08</strain>
    </source>
</reference>
<dbReference type="InterPro" id="IPR000534">
    <property type="entry name" value="Semialdehyde_DH_NAD-bd"/>
</dbReference>
<dbReference type="HAMAP" id="MF_01657">
    <property type="entry name" value="Ac_ald_DH_ac"/>
    <property type="match status" value="1"/>
</dbReference>
<comment type="caution">
    <text evidence="3">Lacks conserved residue(s) required for the propagation of feature annotation.</text>
</comment>
<proteinExistence type="inferred from homology"/>
<dbReference type="SUPFAM" id="SSF51735">
    <property type="entry name" value="NAD(P)-binding Rossmann-fold domains"/>
    <property type="match status" value="1"/>
</dbReference>
<comment type="similarity">
    <text evidence="1 3">Belongs to the acetaldehyde dehydrogenase family.</text>
</comment>
<dbReference type="Proteomes" id="UP001385809">
    <property type="component" value="Unassembled WGS sequence"/>
</dbReference>
<dbReference type="InterPro" id="IPR003361">
    <property type="entry name" value="Acetaldehyde_dehydrogenase"/>
</dbReference>
<accession>A0ABU8MQX2</accession>
<gene>
    <name evidence="5" type="ORF">WCD74_16260</name>
</gene>
<evidence type="ECO:0000313" key="6">
    <source>
        <dbReference type="Proteomes" id="UP001385809"/>
    </source>
</evidence>
<keyword evidence="3" id="KW-0058">Aromatic hydrocarbons catabolism</keyword>
<dbReference type="RefSeq" id="WP_337695904.1">
    <property type="nucleotide sequence ID" value="NZ_JBBEGN010000007.1"/>
</dbReference>